<comment type="subcellular location">
    <subcellularLocation>
        <location evidence="1">Bacterial microcompartment</location>
    </subcellularLocation>
</comment>
<proteinExistence type="inferred from homology"/>
<dbReference type="InterPro" id="IPR050575">
    <property type="entry name" value="BMC_shell"/>
</dbReference>
<reference evidence="6" key="1">
    <citation type="journal article" date="2021" name="PeerJ">
        <title>Extensive microbial diversity within the chicken gut microbiome revealed by metagenomics and culture.</title>
        <authorList>
            <person name="Gilroy R."/>
            <person name="Ravi A."/>
            <person name="Getino M."/>
            <person name="Pursley I."/>
            <person name="Horton D.L."/>
            <person name="Alikhan N.F."/>
            <person name="Baker D."/>
            <person name="Gharbi K."/>
            <person name="Hall N."/>
            <person name="Watson M."/>
            <person name="Adriaenssens E.M."/>
            <person name="Foster-Nyarko E."/>
            <person name="Jarju S."/>
            <person name="Secka A."/>
            <person name="Antonio M."/>
            <person name="Oren A."/>
            <person name="Chaudhuri R.R."/>
            <person name="La Ragione R."/>
            <person name="Hildebrand F."/>
            <person name="Pallen M.J."/>
        </authorList>
    </citation>
    <scope>NUCLEOTIDE SEQUENCE</scope>
    <source>
        <strain evidence="6">3204</strain>
    </source>
</reference>
<dbReference type="InterPro" id="IPR037233">
    <property type="entry name" value="CcmK-like_sf"/>
</dbReference>
<dbReference type="Proteomes" id="UP000824013">
    <property type="component" value="Unassembled WGS sequence"/>
</dbReference>
<dbReference type="GO" id="GO:0031469">
    <property type="term" value="C:bacterial microcompartment"/>
    <property type="evidence" value="ECO:0007669"/>
    <property type="project" value="UniProtKB-SubCell"/>
</dbReference>
<dbReference type="CDD" id="cd07045">
    <property type="entry name" value="BMC_CcmK_like"/>
    <property type="match status" value="1"/>
</dbReference>
<feature type="region of interest" description="Disordered" evidence="4">
    <location>
        <begin position="104"/>
        <end position="138"/>
    </location>
</feature>
<dbReference type="SUPFAM" id="SSF143414">
    <property type="entry name" value="CcmK-like"/>
    <property type="match status" value="1"/>
</dbReference>
<feature type="domain" description="BMC" evidence="5">
    <location>
        <begin position="3"/>
        <end position="88"/>
    </location>
</feature>
<comment type="similarity">
    <text evidence="3">Belongs to the bacterial microcompartments protein family.</text>
</comment>
<evidence type="ECO:0000256" key="4">
    <source>
        <dbReference type="SAM" id="MobiDB-lite"/>
    </source>
</evidence>
<sequence length="184" mass="19611">MQALGLIETNGLIAAIESSDVMLKTAEVDLVSREFVGGGLVTVSVVGDVGAVKTAVDAGASAVEQLGDFLVSKHVIARPDPEIEPLLDDPKTKKVPEEVAEEVVEAEPVVEGVEETPVPEAPLAADEPKAKPIGFKPEELEPKRIAELRKIVKTKTNLNISDADLQKMSKKQIITEILNSDKEG</sequence>
<dbReference type="SMART" id="SM00877">
    <property type="entry name" value="BMC"/>
    <property type="match status" value="1"/>
</dbReference>
<evidence type="ECO:0000259" key="5">
    <source>
        <dbReference type="PROSITE" id="PS51930"/>
    </source>
</evidence>
<dbReference type="InterPro" id="IPR000249">
    <property type="entry name" value="BMC_dom"/>
</dbReference>
<dbReference type="PANTHER" id="PTHR33941">
    <property type="entry name" value="PROPANEDIOL UTILIZATION PROTEIN PDUA"/>
    <property type="match status" value="1"/>
</dbReference>
<evidence type="ECO:0000256" key="1">
    <source>
        <dbReference type="ARBA" id="ARBA00024322"/>
    </source>
</evidence>
<dbReference type="PROSITE" id="PS51930">
    <property type="entry name" value="BMC_2"/>
    <property type="match status" value="1"/>
</dbReference>
<protein>
    <submittedName>
        <fullName evidence="6">BMC domain-containing protein</fullName>
    </submittedName>
</protein>
<feature type="compositionally biased region" description="Low complexity" evidence="4">
    <location>
        <begin position="106"/>
        <end position="122"/>
    </location>
</feature>
<dbReference type="AlphaFoldDB" id="A0A9D2CM87"/>
<accession>A0A9D2CM87</accession>
<evidence type="ECO:0000256" key="3">
    <source>
        <dbReference type="PROSITE-ProRule" id="PRU01278"/>
    </source>
</evidence>
<dbReference type="InterPro" id="IPR044872">
    <property type="entry name" value="CcmK/CsoS1_BMC"/>
</dbReference>
<evidence type="ECO:0000256" key="2">
    <source>
        <dbReference type="ARBA" id="ARBA00024446"/>
    </source>
</evidence>
<reference evidence="6" key="2">
    <citation type="submission" date="2021-04" db="EMBL/GenBank/DDBJ databases">
        <authorList>
            <person name="Gilroy R."/>
        </authorList>
    </citation>
    <scope>NUCLEOTIDE SEQUENCE</scope>
    <source>
        <strain evidence="6">3204</strain>
    </source>
</reference>
<feature type="compositionally biased region" description="Basic and acidic residues" evidence="4">
    <location>
        <begin position="126"/>
        <end position="138"/>
    </location>
</feature>
<dbReference type="Pfam" id="PF00936">
    <property type="entry name" value="BMC"/>
    <property type="match status" value="1"/>
</dbReference>
<organism evidence="6 7">
    <name type="scientific">Candidatus Companilactobacillus pullicola</name>
    <dbReference type="NCBI Taxonomy" id="2838523"/>
    <lineage>
        <taxon>Bacteria</taxon>
        <taxon>Bacillati</taxon>
        <taxon>Bacillota</taxon>
        <taxon>Bacilli</taxon>
        <taxon>Lactobacillales</taxon>
        <taxon>Lactobacillaceae</taxon>
        <taxon>Companilactobacillus</taxon>
    </lineage>
</organism>
<evidence type="ECO:0000313" key="7">
    <source>
        <dbReference type="Proteomes" id="UP000824013"/>
    </source>
</evidence>
<keyword evidence="2" id="KW-1283">Bacterial microcompartment</keyword>
<comment type="caution">
    <text evidence="6">The sequence shown here is derived from an EMBL/GenBank/DDBJ whole genome shotgun (WGS) entry which is preliminary data.</text>
</comment>
<evidence type="ECO:0000313" key="6">
    <source>
        <dbReference type="EMBL" id="HIY91665.1"/>
    </source>
</evidence>
<dbReference type="PANTHER" id="PTHR33941:SF11">
    <property type="entry name" value="BACTERIAL MICROCOMPARTMENT SHELL PROTEIN PDUJ"/>
    <property type="match status" value="1"/>
</dbReference>
<dbReference type="EMBL" id="DXCM01000018">
    <property type="protein sequence ID" value="HIY91665.1"/>
    <property type="molecule type" value="Genomic_DNA"/>
</dbReference>
<dbReference type="Gene3D" id="3.30.70.1710">
    <property type="match status" value="1"/>
</dbReference>
<name>A0A9D2CM87_9LACO</name>
<gene>
    <name evidence="6" type="ORF">H9820_01820</name>
</gene>